<feature type="compositionally biased region" description="Low complexity" evidence="1">
    <location>
        <begin position="41"/>
        <end position="61"/>
    </location>
</feature>
<proteinExistence type="predicted"/>
<evidence type="ECO:0000256" key="2">
    <source>
        <dbReference type="SAM" id="SignalP"/>
    </source>
</evidence>
<sequence length="291" mass="28628">MTRSARTAALAAAAPTAGLVLALLFATAAAAPEAVPQTPGTAVAEPSATPTATPTTTPSPVDSIRSPRSSAAGAVDGVAEERPEGTDLDGTPEPQVSAPVPPAAPAPAPSIAPSVPEEQSTDGVDVGVSIDPPVDGGALTMTVAGDAAALTESGSTATARRFLGVLPTVTVRDTRDPDAVPEGADWSVLGTAADLTGDDGQPALGVEHLGWAPRLLEGEGPVVAGPAVRTVLDGGTEGPRPGLVSAELLALADGAAARPGRWTADAELVLRTAPSVRAGGYASVVTLSLFE</sequence>
<dbReference type="Proteomes" id="UP000241085">
    <property type="component" value="Unassembled WGS sequence"/>
</dbReference>
<keyword evidence="2" id="KW-0732">Signal</keyword>
<protein>
    <recommendedName>
        <fullName evidence="5">WxL domain-containing protein</fullName>
    </recommendedName>
</protein>
<evidence type="ECO:0008006" key="5">
    <source>
        <dbReference type="Google" id="ProtNLM"/>
    </source>
</evidence>
<evidence type="ECO:0000256" key="1">
    <source>
        <dbReference type="SAM" id="MobiDB-lite"/>
    </source>
</evidence>
<dbReference type="RefSeq" id="WP_107575638.1">
    <property type="nucleotide sequence ID" value="NZ_PZPL01000001.1"/>
</dbReference>
<keyword evidence="4" id="KW-1185">Reference proteome</keyword>
<organism evidence="3 4">
    <name type="scientific">Rathayibacter caricis DSM 15933</name>
    <dbReference type="NCBI Taxonomy" id="1328867"/>
    <lineage>
        <taxon>Bacteria</taxon>
        <taxon>Bacillati</taxon>
        <taxon>Actinomycetota</taxon>
        <taxon>Actinomycetes</taxon>
        <taxon>Micrococcales</taxon>
        <taxon>Microbacteriaceae</taxon>
        <taxon>Rathayibacter</taxon>
    </lineage>
</organism>
<feature type="compositionally biased region" description="Pro residues" evidence="1">
    <location>
        <begin position="99"/>
        <end position="110"/>
    </location>
</feature>
<dbReference type="AlphaFoldDB" id="A0A2T4UY80"/>
<reference evidence="3 4" key="1">
    <citation type="submission" date="2018-03" db="EMBL/GenBank/DDBJ databases">
        <title>Bacteriophage NCPPB3778 and a type I-E CRISPR drive the evolution of the US Biological Select Agent, Rathayibacter toxicus.</title>
        <authorList>
            <person name="Davis E.W.II."/>
            <person name="Tabima J.F."/>
            <person name="Weisberg A.J."/>
            <person name="Dantas Lopes L."/>
            <person name="Wiseman M.S."/>
            <person name="Wiseman M.S."/>
            <person name="Pupko T."/>
            <person name="Belcher M.S."/>
            <person name="Sechler A.J."/>
            <person name="Tancos M.A."/>
            <person name="Schroeder B.K."/>
            <person name="Murray T.D."/>
            <person name="Luster D.G."/>
            <person name="Schneider W.L."/>
            <person name="Rogers E."/>
            <person name="Andreote F.D."/>
            <person name="Grunwald N.J."/>
            <person name="Putnam M.L."/>
            <person name="Chang J.H."/>
        </authorList>
    </citation>
    <scope>NUCLEOTIDE SEQUENCE [LARGE SCALE GENOMIC DNA]</scope>
    <source>
        <strain evidence="3 4">DSM 15933</strain>
    </source>
</reference>
<evidence type="ECO:0000313" key="4">
    <source>
        <dbReference type="Proteomes" id="UP000241085"/>
    </source>
</evidence>
<feature type="signal peptide" evidence="2">
    <location>
        <begin position="1"/>
        <end position="30"/>
    </location>
</feature>
<gene>
    <name evidence="3" type="ORF">C1I63_17850</name>
</gene>
<name>A0A2T4UY80_9MICO</name>
<feature type="region of interest" description="Disordered" evidence="1">
    <location>
        <begin position="37"/>
        <end position="128"/>
    </location>
</feature>
<feature type="chain" id="PRO_5039389307" description="WxL domain-containing protein" evidence="2">
    <location>
        <begin position="31"/>
        <end position="291"/>
    </location>
</feature>
<evidence type="ECO:0000313" key="3">
    <source>
        <dbReference type="EMBL" id="PTL74496.1"/>
    </source>
</evidence>
<dbReference type="EMBL" id="PZPL01000001">
    <property type="protein sequence ID" value="PTL74496.1"/>
    <property type="molecule type" value="Genomic_DNA"/>
</dbReference>
<comment type="caution">
    <text evidence="3">The sequence shown here is derived from an EMBL/GenBank/DDBJ whole genome shotgun (WGS) entry which is preliminary data.</text>
</comment>
<accession>A0A2T4UY80</accession>